<dbReference type="Proteomes" id="UP000289316">
    <property type="component" value="Unassembled WGS sequence"/>
</dbReference>
<dbReference type="OrthoDB" id="9976662at2"/>
<evidence type="ECO:0000313" key="3">
    <source>
        <dbReference type="Proteomes" id="UP000289316"/>
    </source>
</evidence>
<evidence type="ECO:0008006" key="4">
    <source>
        <dbReference type="Google" id="ProtNLM"/>
    </source>
</evidence>
<dbReference type="AlphaFoldDB" id="A0A4Q2AKJ4"/>
<evidence type="ECO:0000313" key="2">
    <source>
        <dbReference type="EMBL" id="RXV70429.1"/>
    </source>
</evidence>
<name>A0A4Q2AKJ4_9LACO</name>
<comment type="caution">
    <text evidence="2">The sequence shown here is derived from an EMBL/GenBank/DDBJ whole genome shotgun (WGS) entry which is preliminary data.</text>
</comment>
<keyword evidence="1" id="KW-0812">Transmembrane</keyword>
<evidence type="ECO:0000256" key="1">
    <source>
        <dbReference type="SAM" id="Phobius"/>
    </source>
</evidence>
<proteinExistence type="predicted"/>
<dbReference type="EMBL" id="QZFR01000075">
    <property type="protein sequence ID" value="RXV70429.1"/>
    <property type="molecule type" value="Genomic_DNA"/>
</dbReference>
<gene>
    <name evidence="2" type="ORF">D6C19_08965</name>
</gene>
<reference evidence="2 3" key="1">
    <citation type="submission" date="2018-09" db="EMBL/GenBank/DDBJ databases">
        <title>Murine metabolic-syndrome-specific gut microbial biobank.</title>
        <authorList>
            <person name="Liu C."/>
        </authorList>
    </citation>
    <scope>NUCLEOTIDE SEQUENCE [LARGE SCALE GENOMIC DNA]</scope>
    <source>
        <strain evidence="2 3">C-30</strain>
    </source>
</reference>
<feature type="transmembrane region" description="Helical" evidence="1">
    <location>
        <begin position="21"/>
        <end position="41"/>
    </location>
</feature>
<dbReference type="Gene3D" id="3.40.30.10">
    <property type="entry name" value="Glutaredoxin"/>
    <property type="match status" value="1"/>
</dbReference>
<sequence length="196" mass="22628">MRNKFEGWVGKYLILSHYIKRPIYVLSVAAIVFISGITFMISNFHELNKDSLPLKNTSQPIVSFAKYNALKNSFAEVQSGLNKAQKTGQNVTLVFIQKGCTDCEKIEGKLTHYYYYYSQLKNNHTRYLMVDMQDVSDNQLQWLVKKIPARVIYPVLKTPTVVNLKPKNKKWVYKSSFIEKGSTKQLRKVFQDGVSS</sequence>
<keyword evidence="1" id="KW-0472">Membrane</keyword>
<accession>A0A4Q2AKJ4</accession>
<dbReference type="RefSeq" id="WP_129303330.1">
    <property type="nucleotide sequence ID" value="NZ_QZFR01000075.1"/>
</dbReference>
<protein>
    <recommendedName>
        <fullName evidence="4">Thioredoxin family protein</fullName>
    </recommendedName>
</protein>
<keyword evidence="1" id="KW-1133">Transmembrane helix</keyword>
<organism evidence="2 3">
    <name type="scientific">Ligilactobacillus murinus</name>
    <dbReference type="NCBI Taxonomy" id="1622"/>
    <lineage>
        <taxon>Bacteria</taxon>
        <taxon>Bacillati</taxon>
        <taxon>Bacillota</taxon>
        <taxon>Bacilli</taxon>
        <taxon>Lactobacillales</taxon>
        <taxon>Lactobacillaceae</taxon>
        <taxon>Ligilactobacillus</taxon>
    </lineage>
</organism>